<name>A0A117SXR6_9BACL</name>
<organism evidence="1 2">
    <name type="scientific">Ferroacidibacillus organovorans</name>
    <dbReference type="NCBI Taxonomy" id="1765683"/>
    <lineage>
        <taxon>Bacteria</taxon>
        <taxon>Bacillati</taxon>
        <taxon>Bacillota</taxon>
        <taxon>Bacilli</taxon>
        <taxon>Bacillales</taxon>
        <taxon>Alicyclobacillaceae</taxon>
        <taxon>Ferroacidibacillus</taxon>
    </lineage>
</organism>
<keyword evidence="2" id="KW-1185">Reference proteome</keyword>
<evidence type="ECO:0000313" key="2">
    <source>
        <dbReference type="Proteomes" id="UP000053557"/>
    </source>
</evidence>
<sequence>MEATNFRMVIDKCISIPYGQEMIRVLPVARSIFADGKMEIESYAVTLFKRSGETQILEGCNALDDANVAAHRWSEDDSTENFMVEFDIQS</sequence>
<reference evidence="1 2" key="1">
    <citation type="submission" date="2015-12" db="EMBL/GenBank/DDBJ databases">
        <title>Draft genome sequence of Acidibacillus ferrooxidans ITV001, isolated from a chalcopyrite acid mine drainage site in Brazil.</title>
        <authorList>
            <person name="Dall'Agnol H."/>
            <person name="Nancucheo I."/>
            <person name="Johnson B."/>
            <person name="Oliveira R."/>
            <person name="Leite L."/>
            <person name="Pylro V."/>
            <person name="Nunes G.L."/>
            <person name="Tzotzos G."/>
            <person name="Fernandes G.R."/>
            <person name="Dutra J."/>
            <person name="Orellana S.C."/>
            <person name="Oliveira G."/>
        </authorList>
    </citation>
    <scope>NUCLEOTIDE SEQUENCE [LARGE SCALE GENOMIC DNA]</scope>
    <source>
        <strain evidence="2">ITV01</strain>
    </source>
</reference>
<comment type="caution">
    <text evidence="1">The sequence shown here is derived from an EMBL/GenBank/DDBJ whole genome shotgun (WGS) entry which is preliminary data.</text>
</comment>
<protein>
    <submittedName>
        <fullName evidence="1">Uncharacterized protein</fullName>
    </submittedName>
</protein>
<accession>A0A117SXR6</accession>
<evidence type="ECO:0000313" key="1">
    <source>
        <dbReference type="EMBL" id="KUO95791.1"/>
    </source>
</evidence>
<proteinExistence type="predicted"/>
<dbReference type="AlphaFoldDB" id="A0A117SXR6"/>
<dbReference type="Proteomes" id="UP000053557">
    <property type="component" value="Unassembled WGS sequence"/>
</dbReference>
<gene>
    <name evidence="1" type="ORF">ATW55_14955</name>
</gene>
<dbReference type="EMBL" id="LPVJ01000035">
    <property type="protein sequence ID" value="KUO95791.1"/>
    <property type="molecule type" value="Genomic_DNA"/>
</dbReference>